<dbReference type="InterPro" id="IPR003439">
    <property type="entry name" value="ABC_transporter-like_ATP-bd"/>
</dbReference>
<keyword evidence="1" id="KW-0813">Transport</keyword>
<dbReference type="SMART" id="SM00382">
    <property type="entry name" value="AAA"/>
    <property type="match status" value="1"/>
</dbReference>
<dbReference type="GO" id="GO:0016887">
    <property type="term" value="F:ATP hydrolysis activity"/>
    <property type="evidence" value="ECO:0007669"/>
    <property type="project" value="InterPro"/>
</dbReference>
<evidence type="ECO:0000313" key="6">
    <source>
        <dbReference type="Proteomes" id="UP000192903"/>
    </source>
</evidence>
<evidence type="ECO:0000259" key="4">
    <source>
        <dbReference type="PROSITE" id="PS50893"/>
    </source>
</evidence>
<dbReference type="STRING" id="464029.SAMN02982989_5296"/>
<dbReference type="InterPro" id="IPR032823">
    <property type="entry name" value="BCA_ABC_TP_C"/>
</dbReference>
<dbReference type="PANTHER" id="PTHR45772:SF2">
    <property type="entry name" value="ABC TRANSPORTER ATP-BINDING PROTEIN"/>
    <property type="match status" value="1"/>
</dbReference>
<sequence>MSFALEIRNLKKAFGGLEVTRDVSLTVAAGARHALIGPNGAGKSTLVNLITGVLKPSGGEILLGGSGIGNLSQAERVKRGLARTFQINSLFPTMTVAENVALAMVAHDGADARVLDNISRDPALAARIGEHLLRLNLADTADRLVSNLSYGQQRIVEVALALALRPNVLLLDEPAAGLAAKDVEMLLDLLKGLPDTVSVLIIEHDMDLVFRFAQTITVLVDGRVLLTGTPEEVRKDQRVRDVYLGRRHG</sequence>
<evidence type="ECO:0000313" key="5">
    <source>
        <dbReference type="EMBL" id="SMF12017.1"/>
    </source>
</evidence>
<dbReference type="PROSITE" id="PS50893">
    <property type="entry name" value="ABC_TRANSPORTER_2"/>
    <property type="match status" value="1"/>
</dbReference>
<evidence type="ECO:0000256" key="2">
    <source>
        <dbReference type="ARBA" id="ARBA00022741"/>
    </source>
</evidence>
<dbReference type="InterPro" id="IPR027417">
    <property type="entry name" value="P-loop_NTPase"/>
</dbReference>
<dbReference type="InterPro" id="IPR003593">
    <property type="entry name" value="AAA+_ATPase"/>
</dbReference>
<keyword evidence="3 5" id="KW-0067">ATP-binding</keyword>
<dbReference type="Proteomes" id="UP000192903">
    <property type="component" value="Unassembled WGS sequence"/>
</dbReference>
<evidence type="ECO:0000256" key="1">
    <source>
        <dbReference type="ARBA" id="ARBA00022448"/>
    </source>
</evidence>
<reference evidence="6" key="1">
    <citation type="submission" date="2017-04" db="EMBL/GenBank/DDBJ databases">
        <authorList>
            <person name="Varghese N."/>
            <person name="Submissions S."/>
        </authorList>
    </citation>
    <scope>NUCLEOTIDE SEQUENCE [LARGE SCALE GENOMIC DNA]</scope>
    <source>
        <strain evidence="6">B4P</strain>
    </source>
</reference>
<evidence type="ECO:0000256" key="3">
    <source>
        <dbReference type="ARBA" id="ARBA00022840"/>
    </source>
</evidence>
<dbReference type="Pfam" id="PF00005">
    <property type="entry name" value="ABC_tran"/>
    <property type="match status" value="1"/>
</dbReference>
<name>A0A1X7DAQ9_9HYPH</name>
<gene>
    <name evidence="5" type="ORF">SAMN02982989_5296</name>
</gene>
<dbReference type="AlphaFoldDB" id="A0A1X7DAQ9"/>
<organism evidence="5 6">
    <name type="scientific">Xaviernesmea oryzae</name>
    <dbReference type="NCBI Taxonomy" id="464029"/>
    <lineage>
        <taxon>Bacteria</taxon>
        <taxon>Pseudomonadati</taxon>
        <taxon>Pseudomonadota</taxon>
        <taxon>Alphaproteobacteria</taxon>
        <taxon>Hyphomicrobiales</taxon>
        <taxon>Rhizobiaceae</taxon>
        <taxon>Rhizobium/Agrobacterium group</taxon>
        <taxon>Xaviernesmea</taxon>
    </lineage>
</organism>
<dbReference type="PANTHER" id="PTHR45772">
    <property type="entry name" value="CONSERVED COMPONENT OF ABC TRANSPORTER FOR NATURAL AMINO ACIDS-RELATED"/>
    <property type="match status" value="1"/>
</dbReference>
<feature type="domain" description="ABC transporter" evidence="4">
    <location>
        <begin position="5"/>
        <end position="246"/>
    </location>
</feature>
<dbReference type="RefSeq" id="WP_085420643.1">
    <property type="nucleotide sequence ID" value="NZ_FXAF01000002.1"/>
</dbReference>
<dbReference type="OrthoDB" id="9806149at2"/>
<accession>A0A1X7DAQ9</accession>
<dbReference type="Gene3D" id="3.40.50.300">
    <property type="entry name" value="P-loop containing nucleotide triphosphate hydrolases"/>
    <property type="match status" value="1"/>
</dbReference>
<protein>
    <submittedName>
        <fullName evidence="5">Branched-chain amino acid transport system ATP-binding protein</fullName>
    </submittedName>
</protein>
<dbReference type="InterPro" id="IPR051120">
    <property type="entry name" value="ABC_AA/LPS_Transport"/>
</dbReference>
<keyword evidence="6" id="KW-1185">Reference proteome</keyword>
<proteinExistence type="predicted"/>
<dbReference type="SUPFAM" id="SSF52540">
    <property type="entry name" value="P-loop containing nucleoside triphosphate hydrolases"/>
    <property type="match status" value="1"/>
</dbReference>
<dbReference type="GO" id="GO:0005886">
    <property type="term" value="C:plasma membrane"/>
    <property type="evidence" value="ECO:0007669"/>
    <property type="project" value="TreeGrafter"/>
</dbReference>
<dbReference type="Pfam" id="PF12399">
    <property type="entry name" value="BCA_ABC_TP_C"/>
    <property type="match status" value="1"/>
</dbReference>
<dbReference type="GO" id="GO:0005524">
    <property type="term" value="F:ATP binding"/>
    <property type="evidence" value="ECO:0007669"/>
    <property type="project" value="UniProtKB-KW"/>
</dbReference>
<dbReference type="EMBL" id="FXAF01000002">
    <property type="protein sequence ID" value="SMF12017.1"/>
    <property type="molecule type" value="Genomic_DNA"/>
</dbReference>
<dbReference type="CDD" id="cd03219">
    <property type="entry name" value="ABC_Mj1267_LivG_branched"/>
    <property type="match status" value="1"/>
</dbReference>
<keyword evidence="2" id="KW-0547">Nucleotide-binding</keyword>